<dbReference type="RefSeq" id="WP_269478769.1">
    <property type="nucleotide sequence ID" value="NZ_JAOSHN010000010.1"/>
</dbReference>
<dbReference type="Gene3D" id="3.30.2220.30">
    <property type="match status" value="1"/>
</dbReference>
<organism evidence="1 2">
    <name type="scientific">Hominibacterium faecale</name>
    <dbReference type="NCBI Taxonomy" id="2839743"/>
    <lineage>
        <taxon>Bacteria</taxon>
        <taxon>Bacillati</taxon>
        <taxon>Bacillota</taxon>
        <taxon>Clostridia</taxon>
        <taxon>Peptostreptococcales</taxon>
        <taxon>Anaerovoracaceae</taxon>
        <taxon>Hominibacterium</taxon>
    </lineage>
</organism>
<comment type="caution">
    <text evidence="1">The sequence shown here is derived from an EMBL/GenBank/DDBJ whole genome shotgun (WGS) entry which is preliminary data.</text>
</comment>
<gene>
    <name evidence="1" type="ORF">OBO34_19590</name>
</gene>
<dbReference type="InterPro" id="IPR038559">
    <property type="entry name" value="XkdN-like_sf"/>
</dbReference>
<name>A0A9J6QYF4_9FIRM</name>
<dbReference type="EMBL" id="JAOSHN010000010">
    <property type="protein sequence ID" value="MCU7380519.1"/>
    <property type="molecule type" value="Genomic_DNA"/>
</dbReference>
<proteinExistence type="predicted"/>
<evidence type="ECO:0000313" key="1">
    <source>
        <dbReference type="EMBL" id="MCU7380519.1"/>
    </source>
</evidence>
<dbReference type="InterPro" id="IPR014986">
    <property type="entry name" value="XkdN-like"/>
</dbReference>
<evidence type="ECO:0000313" key="2">
    <source>
        <dbReference type="Proteomes" id="UP001065549"/>
    </source>
</evidence>
<accession>A0A9J6QYF4</accession>
<protein>
    <submittedName>
        <fullName evidence="1">Uncharacterized protein</fullName>
    </submittedName>
</protein>
<keyword evidence="2" id="KW-1185">Reference proteome</keyword>
<reference evidence="1" key="1">
    <citation type="submission" date="2022-09" db="EMBL/GenBank/DDBJ databases">
        <title>Culturomic study of gut microbiota in children with autism spectrum disorder.</title>
        <authorList>
            <person name="Efimov B.A."/>
            <person name="Chaplin A.V."/>
            <person name="Sokolova S.R."/>
            <person name="Pikina A.P."/>
            <person name="Korzhanova M."/>
            <person name="Belova V."/>
            <person name="Korostin D."/>
        </authorList>
    </citation>
    <scope>NUCLEOTIDE SEQUENCE</scope>
    <source>
        <strain evidence="1">ASD5510</strain>
    </source>
</reference>
<dbReference type="Proteomes" id="UP001065549">
    <property type="component" value="Unassembled WGS sequence"/>
</dbReference>
<sequence length="190" mass="21680">MYENNEFENENVKIETDEIVDKTSSCILEGSQDLASVKMAETVNKQEKYDLVSSLLAAAEFKNNEDLVKEVIIKRNGVYYFTVHIHPISDQEISFARKKATIRKKKESEFDASVFNSWLVYLATVDEDRELIWGNKELKSKHGLAANYESIDILLTAGEKADLTMLVYEISGMNDDQNTLEDPEEEAKNL</sequence>
<dbReference type="Pfam" id="PF08890">
    <property type="entry name" value="Phage_TAC_5"/>
    <property type="match status" value="1"/>
</dbReference>
<dbReference type="AlphaFoldDB" id="A0A9J6QYF4"/>